<dbReference type="SUPFAM" id="SSF48173">
    <property type="entry name" value="Cryptochrome/photolyase FAD-binding domain"/>
    <property type="match status" value="1"/>
</dbReference>
<feature type="binding site" evidence="3">
    <location>
        <position position="9"/>
    </location>
    <ligand>
        <name>FAD</name>
        <dbReference type="ChEBI" id="CHEBI:57692"/>
    </ligand>
</feature>
<feature type="binding site" evidence="3">
    <location>
        <begin position="151"/>
        <end position="153"/>
    </location>
    <ligand>
        <name>FAD</name>
        <dbReference type="ChEBI" id="CHEBI:57692"/>
    </ligand>
</feature>
<feature type="binding site" evidence="3">
    <location>
        <position position="54"/>
    </location>
    <ligand>
        <name>FAD</name>
        <dbReference type="ChEBI" id="CHEBI:57692"/>
    </ligand>
</feature>
<dbReference type="Pfam" id="PF03441">
    <property type="entry name" value="FAD_binding_7"/>
    <property type="match status" value="1"/>
</dbReference>
<gene>
    <name evidence="5" type="ORF">SAMN05444008_107118</name>
</gene>
<sequence>MHRIDPVRYAKTRNFIDGDITYLSPYISRGVISLPQVGDAVLAKGYKPYEVEKFLQELAWREFFQKVWWQMGDRMFADIKQPQADVQHRRMIRSLADAQTGIEAIDEQIKGLYQTGYLHNHARMYIAGMACNLGRAHWQAPSEWMYYHLLDGDLASNTCSWQWVAGSFSSKKYIANQENINRYLHSNQRGTFLDCGYDTILDQDVPLAMQATTELQLETPLPAVQQLQLDDAKPLLLYNSYNLDPTWRQQDQANRVLVLEPEHFRQHPVSGKVLNFILALGQNIEGLQLWTGAVQDIPGIRQMKVYSRMHPVSAHYPGTKDPYPWMFPQVQGQFGSFFSFWKKAARYL</sequence>
<evidence type="ECO:0000256" key="1">
    <source>
        <dbReference type="ARBA" id="ARBA00022630"/>
    </source>
</evidence>
<dbReference type="InterPro" id="IPR005101">
    <property type="entry name" value="Cryptochr/Photolyase_FAD-bd"/>
</dbReference>
<dbReference type="GO" id="GO:0003677">
    <property type="term" value="F:DNA binding"/>
    <property type="evidence" value="ECO:0007669"/>
    <property type="project" value="TreeGrafter"/>
</dbReference>
<dbReference type="GO" id="GO:0032922">
    <property type="term" value="P:circadian regulation of gene expression"/>
    <property type="evidence" value="ECO:0007669"/>
    <property type="project" value="TreeGrafter"/>
</dbReference>
<dbReference type="InterPro" id="IPR002081">
    <property type="entry name" value="Cryptochrome/DNA_photolyase_1"/>
</dbReference>
<dbReference type="Gene3D" id="1.10.579.10">
    <property type="entry name" value="DNA Cyclobutane Dipyrimidine Photolyase, subunit A, domain 3"/>
    <property type="match status" value="1"/>
</dbReference>
<protein>
    <submittedName>
        <fullName evidence="5">Deoxyribodipyrimidine photo-lyase</fullName>
    </submittedName>
</protein>
<name>A0A1M5B409_9BACT</name>
<evidence type="ECO:0000259" key="4">
    <source>
        <dbReference type="Pfam" id="PF03441"/>
    </source>
</evidence>
<evidence type="ECO:0000313" key="5">
    <source>
        <dbReference type="EMBL" id="SHF36922.1"/>
    </source>
</evidence>
<dbReference type="AlphaFoldDB" id="A0A1M5B409"/>
<feature type="binding site" evidence="3">
    <location>
        <begin position="21"/>
        <end position="24"/>
    </location>
    <ligand>
        <name>FAD</name>
        <dbReference type="ChEBI" id="CHEBI:57692"/>
    </ligand>
</feature>
<keyword evidence="1 3" id="KW-0285">Flavoprotein</keyword>
<dbReference type="EMBL" id="FQUO01000007">
    <property type="protein sequence ID" value="SHF36922.1"/>
    <property type="molecule type" value="Genomic_DNA"/>
</dbReference>
<dbReference type="STRING" id="1302690.BUE76_16565"/>
<dbReference type="GO" id="GO:0005737">
    <property type="term" value="C:cytoplasm"/>
    <property type="evidence" value="ECO:0007669"/>
    <property type="project" value="TreeGrafter"/>
</dbReference>
<keyword evidence="2 3" id="KW-0274">FAD</keyword>
<dbReference type="GO" id="GO:0071949">
    <property type="term" value="F:FAD binding"/>
    <property type="evidence" value="ECO:0007669"/>
    <property type="project" value="TreeGrafter"/>
</dbReference>
<feature type="binding site" evidence="3">
    <location>
        <begin position="57"/>
        <end position="64"/>
    </location>
    <ligand>
        <name>FAD</name>
        <dbReference type="ChEBI" id="CHEBI:57692"/>
    </ligand>
</feature>
<organism evidence="5 6">
    <name type="scientific">Cnuella takakiae</name>
    <dbReference type="NCBI Taxonomy" id="1302690"/>
    <lineage>
        <taxon>Bacteria</taxon>
        <taxon>Pseudomonadati</taxon>
        <taxon>Bacteroidota</taxon>
        <taxon>Chitinophagia</taxon>
        <taxon>Chitinophagales</taxon>
        <taxon>Chitinophagaceae</taxon>
        <taxon>Cnuella</taxon>
    </lineage>
</organism>
<dbReference type="GO" id="GO:0043153">
    <property type="term" value="P:entrainment of circadian clock by photoperiod"/>
    <property type="evidence" value="ECO:0007669"/>
    <property type="project" value="TreeGrafter"/>
</dbReference>
<dbReference type="Gene3D" id="1.25.40.80">
    <property type="match status" value="1"/>
</dbReference>
<dbReference type="PANTHER" id="PTHR11455:SF18">
    <property type="entry name" value="SI:CH1073-390K14.1"/>
    <property type="match status" value="1"/>
</dbReference>
<dbReference type="PANTHER" id="PTHR11455">
    <property type="entry name" value="CRYPTOCHROME"/>
    <property type="match status" value="1"/>
</dbReference>
<dbReference type="InterPro" id="IPR036134">
    <property type="entry name" value="Crypto/Photolyase_FAD-like_sf"/>
</dbReference>
<comment type="cofactor">
    <cofactor evidence="3">
        <name>FAD</name>
        <dbReference type="ChEBI" id="CHEBI:57692"/>
    </cofactor>
    <text evidence="3">Binds 1 FAD per subunit.</text>
</comment>
<keyword evidence="6" id="KW-1185">Reference proteome</keyword>
<dbReference type="Proteomes" id="UP000184368">
    <property type="component" value="Unassembled WGS sequence"/>
</dbReference>
<evidence type="ECO:0000256" key="2">
    <source>
        <dbReference type="ARBA" id="ARBA00022827"/>
    </source>
</evidence>
<dbReference type="RefSeq" id="WP_216820670.1">
    <property type="nucleotide sequence ID" value="NZ_FQUO01000007.1"/>
</dbReference>
<keyword evidence="5" id="KW-0456">Lyase</keyword>
<feature type="domain" description="Cryptochrome/DNA photolyase FAD-binding" evidence="4">
    <location>
        <begin position="54"/>
        <end position="173"/>
    </location>
</feature>
<accession>A0A1M5B409</accession>
<reference evidence="5 6" key="1">
    <citation type="submission" date="2016-11" db="EMBL/GenBank/DDBJ databases">
        <authorList>
            <person name="Jaros S."/>
            <person name="Januszkiewicz K."/>
            <person name="Wedrychowicz H."/>
        </authorList>
    </citation>
    <scope>NUCLEOTIDE SEQUENCE [LARGE SCALE GENOMIC DNA]</scope>
    <source>
        <strain evidence="5 6">DSM 26897</strain>
    </source>
</reference>
<evidence type="ECO:0000313" key="6">
    <source>
        <dbReference type="Proteomes" id="UP000184368"/>
    </source>
</evidence>
<dbReference type="GO" id="GO:0003904">
    <property type="term" value="F:deoxyribodipyrimidine photo-lyase activity"/>
    <property type="evidence" value="ECO:0007669"/>
    <property type="project" value="TreeGrafter"/>
</dbReference>
<evidence type="ECO:0000256" key="3">
    <source>
        <dbReference type="PIRSR" id="PIRSR602081-1"/>
    </source>
</evidence>
<proteinExistence type="predicted"/>